<evidence type="ECO:0000313" key="5">
    <source>
        <dbReference type="EMBL" id="MFC4710359.1"/>
    </source>
</evidence>
<dbReference type="PROSITE" id="PS00211">
    <property type="entry name" value="ABC_TRANSPORTER_1"/>
    <property type="match status" value="1"/>
</dbReference>
<dbReference type="PROSITE" id="PS50893">
    <property type="entry name" value="ABC_TRANSPORTER_2"/>
    <property type="match status" value="1"/>
</dbReference>
<accession>A0ABV9M4W1</accession>
<dbReference type="PANTHER" id="PTHR42939:SF1">
    <property type="entry name" value="ABC TRANSPORTER ATP-BINDING PROTEIN ALBC-RELATED"/>
    <property type="match status" value="1"/>
</dbReference>
<keyword evidence="1" id="KW-0813">Transport</keyword>
<proteinExistence type="predicted"/>
<dbReference type="Proteomes" id="UP001596026">
    <property type="component" value="Unassembled WGS sequence"/>
</dbReference>
<dbReference type="InterPro" id="IPR003593">
    <property type="entry name" value="AAA+_ATPase"/>
</dbReference>
<dbReference type="InterPro" id="IPR051782">
    <property type="entry name" value="ABC_Transporter_VariousFunc"/>
</dbReference>
<comment type="caution">
    <text evidence="5">The sequence shown here is derived from an EMBL/GenBank/DDBJ whole genome shotgun (WGS) entry which is preliminary data.</text>
</comment>
<evidence type="ECO:0000256" key="1">
    <source>
        <dbReference type="ARBA" id="ARBA00022448"/>
    </source>
</evidence>
<dbReference type="InterPro" id="IPR027417">
    <property type="entry name" value="P-loop_NTPase"/>
</dbReference>
<dbReference type="PANTHER" id="PTHR42939">
    <property type="entry name" value="ABC TRANSPORTER ATP-BINDING PROTEIN ALBC-RELATED"/>
    <property type="match status" value="1"/>
</dbReference>
<dbReference type="GO" id="GO:0005524">
    <property type="term" value="F:ATP binding"/>
    <property type="evidence" value="ECO:0007669"/>
    <property type="project" value="UniProtKB-KW"/>
</dbReference>
<dbReference type="InterPro" id="IPR017871">
    <property type="entry name" value="ABC_transporter-like_CS"/>
</dbReference>
<evidence type="ECO:0000256" key="3">
    <source>
        <dbReference type="ARBA" id="ARBA00022840"/>
    </source>
</evidence>
<protein>
    <submittedName>
        <fullName evidence="5">ATP-binding cassette domain-containing protein</fullName>
    </submittedName>
</protein>
<evidence type="ECO:0000313" key="6">
    <source>
        <dbReference type="Proteomes" id="UP001596026"/>
    </source>
</evidence>
<evidence type="ECO:0000259" key="4">
    <source>
        <dbReference type="PROSITE" id="PS50893"/>
    </source>
</evidence>
<dbReference type="CDD" id="cd03230">
    <property type="entry name" value="ABC_DR_subfamily_A"/>
    <property type="match status" value="1"/>
</dbReference>
<evidence type="ECO:0000256" key="2">
    <source>
        <dbReference type="ARBA" id="ARBA00022741"/>
    </source>
</evidence>
<keyword evidence="3 5" id="KW-0067">ATP-binding</keyword>
<sequence length="218" mass="24308">MNIEIQNVTKEIKGHLILNAINLELHSGKIYGLRGKNGAGKTVLMKLLCGLTFPTAGRIIIDNEELGKDFSFPRSIGALIETPGFIENYSAWKNLQSLAAIKNIAKKKEMEQLMLTFGLDPKDKKKVKKYSLGMRQKLGIIMAIFENPELIILDEPLNALDEQTKKIVLELLKMYSKQGSLILIASHDKEELDFLADEIIEISGGEIINTAVSKEVVK</sequence>
<name>A0ABV9M4W1_9ENTE</name>
<organism evidence="5 6">
    <name type="scientific">Enterococcus eurekensis</name>
    <dbReference type="NCBI Taxonomy" id="1159753"/>
    <lineage>
        <taxon>Bacteria</taxon>
        <taxon>Bacillati</taxon>
        <taxon>Bacillota</taxon>
        <taxon>Bacilli</taxon>
        <taxon>Lactobacillales</taxon>
        <taxon>Enterococcaceae</taxon>
        <taxon>Enterococcus</taxon>
    </lineage>
</organism>
<feature type="domain" description="ABC transporter" evidence="4">
    <location>
        <begin position="3"/>
        <end position="218"/>
    </location>
</feature>
<dbReference type="InterPro" id="IPR003439">
    <property type="entry name" value="ABC_transporter-like_ATP-bd"/>
</dbReference>
<dbReference type="EMBL" id="JBHSGT010000043">
    <property type="protein sequence ID" value="MFC4710359.1"/>
    <property type="molecule type" value="Genomic_DNA"/>
</dbReference>
<dbReference type="Pfam" id="PF00005">
    <property type="entry name" value="ABC_tran"/>
    <property type="match status" value="1"/>
</dbReference>
<dbReference type="SMART" id="SM00382">
    <property type="entry name" value="AAA"/>
    <property type="match status" value="1"/>
</dbReference>
<dbReference type="SUPFAM" id="SSF52540">
    <property type="entry name" value="P-loop containing nucleoside triphosphate hydrolases"/>
    <property type="match status" value="1"/>
</dbReference>
<reference evidence="6" key="1">
    <citation type="journal article" date="2019" name="Int. J. Syst. Evol. Microbiol.">
        <title>The Global Catalogue of Microorganisms (GCM) 10K type strain sequencing project: providing services to taxonomists for standard genome sequencing and annotation.</title>
        <authorList>
            <consortium name="The Broad Institute Genomics Platform"/>
            <consortium name="The Broad Institute Genome Sequencing Center for Infectious Disease"/>
            <person name="Wu L."/>
            <person name="Ma J."/>
        </authorList>
    </citation>
    <scope>NUCLEOTIDE SEQUENCE [LARGE SCALE GENOMIC DNA]</scope>
    <source>
        <strain evidence="6">CGMCC 1.19061</strain>
    </source>
</reference>
<dbReference type="Gene3D" id="3.40.50.300">
    <property type="entry name" value="P-loop containing nucleotide triphosphate hydrolases"/>
    <property type="match status" value="1"/>
</dbReference>
<dbReference type="RefSeq" id="WP_379965193.1">
    <property type="nucleotide sequence ID" value="NZ_JBHSGT010000043.1"/>
</dbReference>
<keyword evidence="6" id="KW-1185">Reference proteome</keyword>
<keyword evidence="2" id="KW-0547">Nucleotide-binding</keyword>
<gene>
    <name evidence="5" type="ORF">ACFO3L_06970</name>
</gene>